<dbReference type="EMBL" id="VIIS01001275">
    <property type="protein sequence ID" value="KAF0300233.1"/>
    <property type="molecule type" value="Genomic_DNA"/>
</dbReference>
<evidence type="ECO:0000313" key="7">
    <source>
        <dbReference type="EMBL" id="KAF0300233.1"/>
    </source>
</evidence>
<accession>A0A6A4W2U8</accession>
<dbReference type="GO" id="GO:0000981">
    <property type="term" value="F:DNA-binding transcription factor activity, RNA polymerase II-specific"/>
    <property type="evidence" value="ECO:0007669"/>
    <property type="project" value="TreeGrafter"/>
</dbReference>
<gene>
    <name evidence="7" type="primary">egr1</name>
    <name evidence="7" type="ORF">FJT64_027188</name>
</gene>
<evidence type="ECO:0000256" key="2">
    <source>
        <dbReference type="ARBA" id="ARBA00022771"/>
    </source>
</evidence>
<comment type="caution">
    <text evidence="7">The sequence shown here is derived from an EMBL/GenBank/DDBJ whole genome shotgun (WGS) entry which is preliminary data.</text>
</comment>
<feature type="compositionally biased region" description="Low complexity" evidence="5">
    <location>
        <begin position="155"/>
        <end position="177"/>
    </location>
</feature>
<dbReference type="SUPFAM" id="SSF57667">
    <property type="entry name" value="beta-beta-alpha zinc fingers"/>
    <property type="match status" value="2"/>
</dbReference>
<feature type="compositionally biased region" description="Polar residues" evidence="5">
    <location>
        <begin position="67"/>
        <end position="79"/>
    </location>
</feature>
<name>A0A6A4W2U8_AMPAM</name>
<feature type="domain" description="C2H2-type" evidence="6">
    <location>
        <begin position="346"/>
        <end position="373"/>
    </location>
</feature>
<sequence length="442" mass="45934">MIMDGGELAAAPSLADTHFGLLGFDACKEPFSPSLSPSQLAGPPDSGSLNTPATAGSDIPAFFSNFPAISTADSSTSVAGSPAASCSSTDAPEPATAPSPAPSSPARSHASSTPAAPPASSPPSGMFPSQHPASGAVSDHQRLGYRASNSSSKVQQQQQQQQHQQQAQQAQQQQQAHFEQFGAAPGGDLLFDPTGAYGAKPSGGFAGCVGAVVSSAGVTPPLPPQQWAAPSFGAGLDYGSGATAVAGPSGVPALVPKQEPFSSETQLAEYSPSTSKGHEILSQVYQQMPLPLKLLPVKQRKYPNRPSKTPPSERPYACPVETCKGRFSRSDELTRHIRIHTGQKPFQCRICMRAFSRSDHLTTHIRTHTGEKPFSCEVCGRKFARSDEKKRHAKVHTKQKMKREPRSGGSGGGCGGAAGSASRGPLSHTVTSQDPAAGRPPL</sequence>
<dbReference type="InterPro" id="IPR013087">
    <property type="entry name" value="Znf_C2H2_type"/>
</dbReference>
<dbReference type="PANTHER" id="PTHR23235">
    <property type="entry name" value="KRUEPPEL-LIKE TRANSCRIPTION FACTOR"/>
    <property type="match status" value="1"/>
</dbReference>
<dbReference type="Pfam" id="PF00096">
    <property type="entry name" value="zf-C2H2"/>
    <property type="match status" value="2"/>
</dbReference>
<dbReference type="GO" id="GO:0000978">
    <property type="term" value="F:RNA polymerase II cis-regulatory region sequence-specific DNA binding"/>
    <property type="evidence" value="ECO:0007669"/>
    <property type="project" value="TreeGrafter"/>
</dbReference>
<dbReference type="InterPro" id="IPR036236">
    <property type="entry name" value="Znf_C2H2_sf"/>
</dbReference>
<protein>
    <submittedName>
        <fullName evidence="7">Early growth response protein 1</fullName>
    </submittedName>
</protein>
<evidence type="ECO:0000313" key="8">
    <source>
        <dbReference type="Proteomes" id="UP000440578"/>
    </source>
</evidence>
<dbReference type="Gene3D" id="3.30.160.60">
    <property type="entry name" value="Classic Zinc Finger"/>
    <property type="match status" value="3"/>
</dbReference>
<feature type="domain" description="C2H2-type" evidence="6">
    <location>
        <begin position="316"/>
        <end position="345"/>
    </location>
</feature>
<dbReference type="Proteomes" id="UP000440578">
    <property type="component" value="Unassembled WGS sequence"/>
</dbReference>
<feature type="compositionally biased region" description="Basic residues" evidence="5">
    <location>
        <begin position="391"/>
        <end position="403"/>
    </location>
</feature>
<feature type="region of interest" description="Disordered" evidence="5">
    <location>
        <begin position="32"/>
        <end position="177"/>
    </location>
</feature>
<dbReference type="PROSITE" id="PS50157">
    <property type="entry name" value="ZINC_FINGER_C2H2_2"/>
    <property type="match status" value="3"/>
</dbReference>
<dbReference type="AlphaFoldDB" id="A0A6A4W2U8"/>
<feature type="compositionally biased region" description="Gly residues" evidence="5">
    <location>
        <begin position="408"/>
        <end position="418"/>
    </location>
</feature>
<proteinExistence type="predicted"/>
<evidence type="ECO:0000256" key="5">
    <source>
        <dbReference type="SAM" id="MobiDB-lite"/>
    </source>
</evidence>
<dbReference type="PROSITE" id="PS00028">
    <property type="entry name" value="ZINC_FINGER_C2H2_1"/>
    <property type="match status" value="3"/>
</dbReference>
<dbReference type="PANTHER" id="PTHR23235:SF60">
    <property type="entry name" value="STRIPE, ISOFORM D"/>
    <property type="match status" value="1"/>
</dbReference>
<feature type="region of interest" description="Disordered" evidence="5">
    <location>
        <begin position="387"/>
        <end position="442"/>
    </location>
</feature>
<evidence type="ECO:0000256" key="3">
    <source>
        <dbReference type="ARBA" id="ARBA00022833"/>
    </source>
</evidence>
<keyword evidence="8" id="KW-1185">Reference proteome</keyword>
<feature type="compositionally biased region" description="Low complexity" evidence="5">
    <location>
        <begin position="104"/>
        <end position="114"/>
    </location>
</feature>
<keyword evidence="2 4" id="KW-0863">Zinc-finger</keyword>
<reference evidence="7 8" key="1">
    <citation type="submission" date="2019-07" db="EMBL/GenBank/DDBJ databases">
        <title>Draft genome assembly of a fouling barnacle, Amphibalanus amphitrite (Darwin, 1854): The first reference genome for Thecostraca.</title>
        <authorList>
            <person name="Kim W."/>
        </authorList>
    </citation>
    <scope>NUCLEOTIDE SEQUENCE [LARGE SCALE GENOMIC DNA]</scope>
    <source>
        <strain evidence="7">SNU_AA5</strain>
        <tissue evidence="7">Soma without cirri and trophi</tissue>
    </source>
</reference>
<organism evidence="7 8">
    <name type="scientific">Amphibalanus amphitrite</name>
    <name type="common">Striped barnacle</name>
    <name type="synonym">Balanus amphitrite</name>
    <dbReference type="NCBI Taxonomy" id="1232801"/>
    <lineage>
        <taxon>Eukaryota</taxon>
        <taxon>Metazoa</taxon>
        <taxon>Ecdysozoa</taxon>
        <taxon>Arthropoda</taxon>
        <taxon>Crustacea</taxon>
        <taxon>Multicrustacea</taxon>
        <taxon>Cirripedia</taxon>
        <taxon>Thoracica</taxon>
        <taxon>Thoracicalcarea</taxon>
        <taxon>Balanomorpha</taxon>
        <taxon>Balanoidea</taxon>
        <taxon>Balanidae</taxon>
        <taxon>Amphibalaninae</taxon>
        <taxon>Amphibalanus</taxon>
    </lineage>
</organism>
<feature type="domain" description="C2H2-type" evidence="6">
    <location>
        <begin position="374"/>
        <end position="401"/>
    </location>
</feature>
<dbReference type="SMART" id="SM00355">
    <property type="entry name" value="ZnF_C2H2"/>
    <property type="match status" value="3"/>
</dbReference>
<dbReference type="FunFam" id="3.30.160.60:FF:000515">
    <property type="entry name" value="early growth response protein 4"/>
    <property type="match status" value="1"/>
</dbReference>
<dbReference type="OrthoDB" id="8197458at2759"/>
<dbReference type="GO" id="GO:0008270">
    <property type="term" value="F:zinc ion binding"/>
    <property type="evidence" value="ECO:0007669"/>
    <property type="project" value="UniProtKB-KW"/>
</dbReference>
<keyword evidence="3" id="KW-0862">Zinc</keyword>
<evidence type="ECO:0000256" key="1">
    <source>
        <dbReference type="ARBA" id="ARBA00022723"/>
    </source>
</evidence>
<evidence type="ECO:0000256" key="4">
    <source>
        <dbReference type="PROSITE-ProRule" id="PRU00042"/>
    </source>
</evidence>
<keyword evidence="1" id="KW-0479">Metal-binding</keyword>
<evidence type="ECO:0000259" key="6">
    <source>
        <dbReference type="PROSITE" id="PS50157"/>
    </source>
</evidence>